<keyword evidence="4" id="KW-1185">Reference proteome</keyword>
<dbReference type="PANTHER" id="PTHR18939:SF4">
    <property type="entry name" value="RIBOSOME-BINDING PROTEIN 1"/>
    <property type="match status" value="1"/>
</dbReference>
<dbReference type="PANTHER" id="PTHR18939">
    <property type="entry name" value="RIBOSOME BINDING PROTEIN-1"/>
    <property type="match status" value="1"/>
</dbReference>
<feature type="region of interest" description="Disordered" evidence="2">
    <location>
        <begin position="506"/>
        <end position="536"/>
    </location>
</feature>
<name>A0AAV2PXZ8_MEGNR</name>
<sequence length="942" mass="105532">MMDILVLGGVVVVLSIAVYLLATLGTKETTFEDAIAEQRQKREQEHAQLKAEKQHKKHKLKKGKGRKDDSEPHSAAAPATTVQEVEFEPEPEPEVSTEPEPSPRPQQEKKNKKNKKKGGGGGGGGIVEVIEEAPKKLVVEEVETIIETVEAPIVEVKVTETEVSAPVEEVMQETAPKEIETELEEQIEAPIIQVEAPVIERPIPTSTQEKKKKKDKNKNDVVTSVEEKLLPLVKGAHLSSAEIQTLIDILLNKQQASASNGGDWVEKGAKADPHTILKRQLEETEKRLEDKDEAHKNLSAKITELRKELNGERSSVVKLKQQLDETNTQQSTLKEKAESEKLNLRNSLEREYQEKMIQLQQNVNEGEMQQIKAALSESEMRTAVLKQEHDELNQRCQKYEEHISALEEKKATEIAEIQTQLGIADAARAQALADVTALQAEHDALAEQLTNHANDNTKELLAQTQSQLQEIMHKKLELESRLTSVDSELSSVRQVVHNQSTEIERLKEEKESLASQSVRPAAEGQENGEVHTEQTTQIDTAHLESLVKEKDVLIEEQATEVEKLNKEVSRLKDDLENQVAKNNEVTRQTEGKIQVCDVLQRIFPSIEMDKSLDESAFVNAFEIKAKEVLEQSSLPKEPEVVEKVVEVEKIVEKVVEKVVEDPELTARVEELIKENESLKSQVREAQEPREPEVIEKVVEVEKIIEKVVEKVVEDTSLKTRVEDLCKENENLKSQVCDLQNSVSSGSSSSDTDNSHQEEVNSLQEKVLHYQTVLADTEALLKSLQASVEGEEQAWQKKMVEKDASLKQFTADKANLELQVKQLEATIENVKQAEEMQGQLKVLQEQLSKEEKEKTVLQEELQKAQEQLTQTATQGVVSEEDLAVLRGENSKLKALVSVGQETSQQQEQVIQQLQEELTATKGDSASTNGPASIECQEERSCKD</sequence>
<keyword evidence="1" id="KW-0175">Coiled coil</keyword>
<feature type="region of interest" description="Disordered" evidence="2">
    <location>
        <begin position="37"/>
        <end position="127"/>
    </location>
</feature>
<comment type="caution">
    <text evidence="3">The sequence shown here is derived from an EMBL/GenBank/DDBJ whole genome shotgun (WGS) entry which is preliminary data.</text>
</comment>
<dbReference type="EMBL" id="CAXKWB010001886">
    <property type="protein sequence ID" value="CAL4065732.1"/>
    <property type="molecule type" value="Genomic_DNA"/>
</dbReference>
<feature type="region of interest" description="Disordered" evidence="2">
    <location>
        <begin position="906"/>
        <end position="942"/>
    </location>
</feature>
<proteinExistence type="predicted"/>
<feature type="compositionally biased region" description="Polar residues" evidence="2">
    <location>
        <begin position="920"/>
        <end position="929"/>
    </location>
</feature>
<feature type="compositionally biased region" description="Acidic residues" evidence="2">
    <location>
        <begin position="85"/>
        <end position="97"/>
    </location>
</feature>
<organism evidence="3 4">
    <name type="scientific">Meganyctiphanes norvegica</name>
    <name type="common">Northern krill</name>
    <name type="synonym">Thysanopoda norvegica</name>
    <dbReference type="NCBI Taxonomy" id="48144"/>
    <lineage>
        <taxon>Eukaryota</taxon>
        <taxon>Metazoa</taxon>
        <taxon>Ecdysozoa</taxon>
        <taxon>Arthropoda</taxon>
        <taxon>Crustacea</taxon>
        <taxon>Multicrustacea</taxon>
        <taxon>Malacostraca</taxon>
        <taxon>Eumalacostraca</taxon>
        <taxon>Eucarida</taxon>
        <taxon>Euphausiacea</taxon>
        <taxon>Euphausiidae</taxon>
        <taxon>Meganyctiphanes</taxon>
    </lineage>
</organism>
<dbReference type="GO" id="GO:0005789">
    <property type="term" value="C:endoplasmic reticulum membrane"/>
    <property type="evidence" value="ECO:0007669"/>
    <property type="project" value="TreeGrafter"/>
</dbReference>
<evidence type="ECO:0008006" key="5">
    <source>
        <dbReference type="Google" id="ProtNLM"/>
    </source>
</evidence>
<protein>
    <recommendedName>
        <fullName evidence="5">Ribosome-binding protein 1</fullName>
    </recommendedName>
</protein>
<feature type="coiled-coil region" evidence="1">
    <location>
        <begin position="547"/>
        <end position="588"/>
    </location>
</feature>
<feature type="region of interest" description="Disordered" evidence="2">
    <location>
        <begin position="736"/>
        <end position="760"/>
    </location>
</feature>
<evidence type="ECO:0000256" key="1">
    <source>
        <dbReference type="SAM" id="Coils"/>
    </source>
</evidence>
<dbReference type="InterPro" id="IPR040248">
    <property type="entry name" value="RRBP1"/>
</dbReference>
<feature type="coiled-coil region" evidence="1">
    <location>
        <begin position="773"/>
        <end position="873"/>
    </location>
</feature>
<accession>A0AAV2PXZ8</accession>
<evidence type="ECO:0000313" key="4">
    <source>
        <dbReference type="Proteomes" id="UP001497623"/>
    </source>
</evidence>
<evidence type="ECO:0000313" key="3">
    <source>
        <dbReference type="EMBL" id="CAL4065732.1"/>
    </source>
</evidence>
<feature type="compositionally biased region" description="Basic and acidic residues" evidence="2">
    <location>
        <begin position="37"/>
        <end position="52"/>
    </location>
</feature>
<feature type="compositionally biased region" description="Low complexity" evidence="2">
    <location>
        <begin position="906"/>
        <end position="915"/>
    </location>
</feature>
<feature type="region of interest" description="Disordered" evidence="2">
    <location>
        <begin position="200"/>
        <end position="220"/>
    </location>
</feature>
<evidence type="ECO:0000256" key="2">
    <source>
        <dbReference type="SAM" id="MobiDB-lite"/>
    </source>
</evidence>
<reference evidence="3 4" key="1">
    <citation type="submission" date="2024-05" db="EMBL/GenBank/DDBJ databases">
        <authorList>
            <person name="Wallberg A."/>
        </authorList>
    </citation>
    <scope>NUCLEOTIDE SEQUENCE [LARGE SCALE GENOMIC DNA]</scope>
</reference>
<dbReference type="AlphaFoldDB" id="A0AAV2PXZ8"/>
<feature type="compositionally biased region" description="Basic residues" evidence="2">
    <location>
        <begin position="53"/>
        <end position="65"/>
    </location>
</feature>
<dbReference type="Proteomes" id="UP001497623">
    <property type="component" value="Unassembled WGS sequence"/>
</dbReference>
<gene>
    <name evidence="3" type="ORF">MNOR_LOCUS5021</name>
</gene>